<dbReference type="AlphaFoldDB" id="A0A9P9YNA7"/>
<keyword evidence="2" id="KW-1185">Reference proteome</keyword>
<accession>A0A9P9YNA7</accession>
<organism evidence="1 2">
    <name type="scientific">Drosophila gunungcola</name>
    <name type="common">fruit fly</name>
    <dbReference type="NCBI Taxonomy" id="103775"/>
    <lineage>
        <taxon>Eukaryota</taxon>
        <taxon>Metazoa</taxon>
        <taxon>Ecdysozoa</taxon>
        <taxon>Arthropoda</taxon>
        <taxon>Hexapoda</taxon>
        <taxon>Insecta</taxon>
        <taxon>Pterygota</taxon>
        <taxon>Neoptera</taxon>
        <taxon>Endopterygota</taxon>
        <taxon>Diptera</taxon>
        <taxon>Brachycera</taxon>
        <taxon>Muscomorpha</taxon>
        <taxon>Ephydroidea</taxon>
        <taxon>Drosophilidae</taxon>
        <taxon>Drosophila</taxon>
        <taxon>Sophophora</taxon>
    </lineage>
</organism>
<evidence type="ECO:0000313" key="1">
    <source>
        <dbReference type="EMBL" id="KAI8039855.1"/>
    </source>
</evidence>
<protein>
    <submittedName>
        <fullName evidence="1">Uncharacterized protein</fullName>
    </submittedName>
</protein>
<evidence type="ECO:0000313" key="2">
    <source>
        <dbReference type="Proteomes" id="UP001059596"/>
    </source>
</evidence>
<proteinExistence type="predicted"/>
<comment type="caution">
    <text evidence="1">The sequence shown here is derived from an EMBL/GenBank/DDBJ whole genome shotgun (WGS) entry which is preliminary data.</text>
</comment>
<dbReference type="EMBL" id="JAMKOV010000005">
    <property type="protein sequence ID" value="KAI8039855.1"/>
    <property type="molecule type" value="Genomic_DNA"/>
</dbReference>
<sequence>MNCSFPIKCPIKVDGMAENTQNRIGYKHKSISHFLKGNQ</sequence>
<dbReference type="Proteomes" id="UP001059596">
    <property type="component" value="Unassembled WGS sequence"/>
</dbReference>
<reference evidence="1" key="1">
    <citation type="journal article" date="2023" name="Genome Biol. Evol.">
        <title>Long-read-based Genome Assembly of Drosophila gunungcola Reveals Fewer Chemosensory Genes in Flower-breeding Species.</title>
        <authorList>
            <person name="Negi A."/>
            <person name="Liao B.Y."/>
            <person name="Yeh S.D."/>
        </authorList>
    </citation>
    <scope>NUCLEOTIDE SEQUENCE</scope>
    <source>
        <strain evidence="1">Sukarami</strain>
    </source>
</reference>
<name>A0A9P9YNA7_9MUSC</name>
<gene>
    <name evidence="1" type="ORF">M5D96_007280</name>
</gene>
<feature type="non-terminal residue" evidence="1">
    <location>
        <position position="39"/>
    </location>
</feature>